<keyword evidence="2" id="KW-1185">Reference proteome</keyword>
<sequence length="52" mass="5531">MPGTRAGAAATRNGGSSLAPVDARVKIVHMPFIVLMVVSRTAEDRTMVSHHM</sequence>
<dbReference type="AlphaFoldDB" id="A0A1G9TEH6"/>
<accession>A0A1G9TEH6</accession>
<dbReference type="STRING" id="1196353.SAMN05444921_108228"/>
<protein>
    <submittedName>
        <fullName evidence="1">Uncharacterized protein</fullName>
    </submittedName>
</protein>
<name>A0A1G9TEH6_9ACTN</name>
<organism evidence="1 2">
    <name type="scientific">Streptomyces wuyuanensis</name>
    <dbReference type="NCBI Taxonomy" id="1196353"/>
    <lineage>
        <taxon>Bacteria</taxon>
        <taxon>Bacillati</taxon>
        <taxon>Actinomycetota</taxon>
        <taxon>Actinomycetes</taxon>
        <taxon>Kitasatosporales</taxon>
        <taxon>Streptomycetaceae</taxon>
        <taxon>Streptomyces</taxon>
    </lineage>
</organism>
<dbReference type="EMBL" id="FNHI01000008">
    <property type="protein sequence ID" value="SDM46023.1"/>
    <property type="molecule type" value="Genomic_DNA"/>
</dbReference>
<evidence type="ECO:0000313" key="1">
    <source>
        <dbReference type="EMBL" id="SDM46023.1"/>
    </source>
</evidence>
<evidence type="ECO:0000313" key="2">
    <source>
        <dbReference type="Proteomes" id="UP000199063"/>
    </source>
</evidence>
<proteinExistence type="predicted"/>
<reference evidence="2" key="1">
    <citation type="submission" date="2016-10" db="EMBL/GenBank/DDBJ databases">
        <authorList>
            <person name="Varghese N."/>
            <person name="Submissions S."/>
        </authorList>
    </citation>
    <scope>NUCLEOTIDE SEQUENCE [LARGE SCALE GENOMIC DNA]</scope>
    <source>
        <strain evidence="2">CGMCC 4.7042</strain>
    </source>
</reference>
<gene>
    <name evidence="1" type="ORF">SAMN05444921_108228</name>
</gene>
<dbReference type="Proteomes" id="UP000199063">
    <property type="component" value="Unassembled WGS sequence"/>
</dbReference>